<evidence type="ECO:0000313" key="11">
    <source>
        <dbReference type="Proteomes" id="UP001237448"/>
    </source>
</evidence>
<dbReference type="Gene3D" id="1.10.10.10">
    <property type="entry name" value="Winged helix-like DNA-binding domain superfamily/Winged helix DNA-binding domain"/>
    <property type="match status" value="1"/>
</dbReference>
<dbReference type="InterPro" id="IPR001789">
    <property type="entry name" value="Sig_transdc_resp-reg_receiver"/>
</dbReference>
<dbReference type="SMART" id="SM00448">
    <property type="entry name" value="REC"/>
    <property type="match status" value="1"/>
</dbReference>
<evidence type="ECO:0000256" key="2">
    <source>
        <dbReference type="ARBA" id="ARBA00023012"/>
    </source>
</evidence>
<gene>
    <name evidence="10" type="ORF">J3R73_000127</name>
</gene>
<dbReference type="Gene3D" id="3.40.50.2300">
    <property type="match status" value="1"/>
</dbReference>
<dbReference type="SUPFAM" id="SSF52172">
    <property type="entry name" value="CheY-like"/>
    <property type="match status" value="1"/>
</dbReference>
<evidence type="ECO:0000256" key="6">
    <source>
        <dbReference type="PROSITE-ProRule" id="PRU00169"/>
    </source>
</evidence>
<dbReference type="InterPro" id="IPR001867">
    <property type="entry name" value="OmpR/PhoB-type_DNA-bd"/>
</dbReference>
<dbReference type="InterPro" id="IPR036388">
    <property type="entry name" value="WH-like_DNA-bd_sf"/>
</dbReference>
<feature type="modified residue" description="4-aspartylphosphate" evidence="6">
    <location>
        <position position="68"/>
    </location>
</feature>
<name>A0ABU0F6Z3_9HYPH</name>
<dbReference type="PANTHER" id="PTHR48111">
    <property type="entry name" value="REGULATOR OF RPOS"/>
    <property type="match status" value="1"/>
</dbReference>
<dbReference type="PROSITE" id="PS51755">
    <property type="entry name" value="OMPR_PHOB"/>
    <property type="match status" value="1"/>
</dbReference>
<dbReference type="Proteomes" id="UP001237448">
    <property type="component" value="Unassembled WGS sequence"/>
</dbReference>
<feature type="domain" description="Response regulatory" evidence="8">
    <location>
        <begin position="19"/>
        <end position="132"/>
    </location>
</feature>
<dbReference type="CDD" id="cd17574">
    <property type="entry name" value="REC_OmpR"/>
    <property type="match status" value="1"/>
</dbReference>
<evidence type="ECO:0000259" key="8">
    <source>
        <dbReference type="PROSITE" id="PS50110"/>
    </source>
</evidence>
<keyword evidence="1 6" id="KW-0597">Phosphoprotein</keyword>
<evidence type="ECO:0000259" key="9">
    <source>
        <dbReference type="PROSITE" id="PS51755"/>
    </source>
</evidence>
<evidence type="ECO:0000256" key="7">
    <source>
        <dbReference type="PROSITE-ProRule" id="PRU01091"/>
    </source>
</evidence>
<evidence type="ECO:0000256" key="5">
    <source>
        <dbReference type="ARBA" id="ARBA00023163"/>
    </source>
</evidence>
<feature type="domain" description="OmpR/PhoB-type" evidence="9">
    <location>
        <begin position="148"/>
        <end position="250"/>
    </location>
</feature>
<comment type="caution">
    <text evidence="10">The sequence shown here is derived from an EMBL/GenBank/DDBJ whole genome shotgun (WGS) entry which is preliminary data.</text>
</comment>
<dbReference type="RefSeq" id="WP_307421500.1">
    <property type="nucleotide sequence ID" value="NZ_JAUSVK010000001.1"/>
</dbReference>
<evidence type="ECO:0000256" key="1">
    <source>
        <dbReference type="ARBA" id="ARBA00022553"/>
    </source>
</evidence>
<protein>
    <submittedName>
        <fullName evidence="10">Two-component system torCAD operon response regulator TorR</fullName>
    </submittedName>
</protein>
<dbReference type="SMART" id="SM00862">
    <property type="entry name" value="Trans_reg_C"/>
    <property type="match status" value="1"/>
</dbReference>
<sequence length="255" mass="28202">MPPKSDPPQPPPRSGQPTRVVLVEDDHDLRQGLAEYLRLSGIMVVDVASAAALYKALRREDFDIVILDVNLPDISGFELARDLSAERRTGVIILTARTSREDRIQGYAEGADLYLTKPVDGEELVLAVRNLARRVHQADPASEERPAVETARTPPDKPWRLELRHYRLISPEGHAIPLSGREVMLMEHLAHAQGATVARSTLATLLGYDIRSPESRGLDAVLRRLRHKALENGSELPLHAIHSVGIRFSGPLSIV</sequence>
<keyword evidence="3" id="KW-0805">Transcription regulation</keyword>
<evidence type="ECO:0000256" key="4">
    <source>
        <dbReference type="ARBA" id="ARBA00023125"/>
    </source>
</evidence>
<feature type="DNA-binding region" description="OmpR/PhoB-type" evidence="7">
    <location>
        <begin position="148"/>
        <end position="250"/>
    </location>
</feature>
<evidence type="ECO:0000313" key="10">
    <source>
        <dbReference type="EMBL" id="MDQ0390335.1"/>
    </source>
</evidence>
<dbReference type="InterPro" id="IPR011006">
    <property type="entry name" value="CheY-like_superfamily"/>
</dbReference>
<dbReference type="EMBL" id="JAUSVK010000001">
    <property type="protein sequence ID" value="MDQ0390335.1"/>
    <property type="molecule type" value="Genomic_DNA"/>
</dbReference>
<keyword evidence="2" id="KW-0902">Two-component regulatory system</keyword>
<accession>A0ABU0F6Z3</accession>
<dbReference type="PANTHER" id="PTHR48111:SF1">
    <property type="entry name" value="TWO-COMPONENT RESPONSE REGULATOR ORR33"/>
    <property type="match status" value="1"/>
</dbReference>
<evidence type="ECO:0000256" key="3">
    <source>
        <dbReference type="ARBA" id="ARBA00023015"/>
    </source>
</evidence>
<dbReference type="SUPFAM" id="SSF46894">
    <property type="entry name" value="C-terminal effector domain of the bipartite response regulators"/>
    <property type="match status" value="1"/>
</dbReference>
<keyword evidence="5" id="KW-0804">Transcription</keyword>
<dbReference type="PROSITE" id="PS50110">
    <property type="entry name" value="RESPONSE_REGULATORY"/>
    <property type="match status" value="1"/>
</dbReference>
<dbReference type="InterPro" id="IPR016032">
    <property type="entry name" value="Sig_transdc_resp-reg_C-effctor"/>
</dbReference>
<organism evidence="10 11">
    <name type="scientific">Labrys monachus</name>
    <dbReference type="NCBI Taxonomy" id="217067"/>
    <lineage>
        <taxon>Bacteria</taxon>
        <taxon>Pseudomonadati</taxon>
        <taxon>Pseudomonadota</taxon>
        <taxon>Alphaproteobacteria</taxon>
        <taxon>Hyphomicrobiales</taxon>
        <taxon>Xanthobacteraceae</taxon>
        <taxon>Labrys</taxon>
    </lineage>
</organism>
<reference evidence="10 11" key="1">
    <citation type="submission" date="2023-07" db="EMBL/GenBank/DDBJ databases">
        <title>Genomic Encyclopedia of Type Strains, Phase IV (KMG-IV): sequencing the most valuable type-strain genomes for metagenomic binning, comparative biology and taxonomic classification.</title>
        <authorList>
            <person name="Goeker M."/>
        </authorList>
    </citation>
    <scope>NUCLEOTIDE SEQUENCE [LARGE SCALE GENOMIC DNA]</scope>
    <source>
        <strain evidence="10 11">DSM 5896</strain>
    </source>
</reference>
<keyword evidence="11" id="KW-1185">Reference proteome</keyword>
<proteinExistence type="predicted"/>
<dbReference type="Pfam" id="PF00072">
    <property type="entry name" value="Response_reg"/>
    <property type="match status" value="1"/>
</dbReference>
<dbReference type="InterPro" id="IPR039420">
    <property type="entry name" value="WalR-like"/>
</dbReference>
<keyword evidence="4 7" id="KW-0238">DNA-binding</keyword>